<reference evidence="9 10" key="1">
    <citation type="submission" date="2019-02" db="EMBL/GenBank/DDBJ databases">
        <title>WGS of Pseudoxanthomonas species novum from clinical isolates.</title>
        <authorList>
            <person name="Bernier A.-M."/>
            <person name="Bernard K."/>
            <person name="Vachon A."/>
        </authorList>
    </citation>
    <scope>NUCLEOTIDE SEQUENCE [LARGE SCALE GENOMIC DNA]</scope>
    <source>
        <strain evidence="9 10">NML140781</strain>
    </source>
</reference>
<evidence type="ECO:0000256" key="7">
    <source>
        <dbReference type="SAM" id="Phobius"/>
    </source>
</evidence>
<evidence type="ECO:0000256" key="4">
    <source>
        <dbReference type="ARBA" id="ARBA00022989"/>
    </source>
</evidence>
<feature type="transmembrane region" description="Helical" evidence="7">
    <location>
        <begin position="291"/>
        <end position="318"/>
    </location>
</feature>
<feature type="transmembrane region" description="Helical" evidence="7">
    <location>
        <begin position="380"/>
        <end position="402"/>
    </location>
</feature>
<organism evidence="9 10">
    <name type="scientific">Pseudoxanthomonas winnipegensis</name>
    <dbReference type="NCBI Taxonomy" id="2480810"/>
    <lineage>
        <taxon>Bacteria</taxon>
        <taxon>Pseudomonadati</taxon>
        <taxon>Pseudomonadota</taxon>
        <taxon>Gammaproteobacteria</taxon>
        <taxon>Lysobacterales</taxon>
        <taxon>Lysobacteraceae</taxon>
        <taxon>Pseudoxanthomonas</taxon>
    </lineage>
</organism>
<dbReference type="AlphaFoldDB" id="A0A4Q8LRL1"/>
<proteinExistence type="inferred from homology"/>
<dbReference type="PANTHER" id="PTHR30572">
    <property type="entry name" value="MEMBRANE COMPONENT OF TRANSPORTER-RELATED"/>
    <property type="match status" value="1"/>
</dbReference>
<evidence type="ECO:0000313" key="10">
    <source>
        <dbReference type="Proteomes" id="UP000292087"/>
    </source>
</evidence>
<comment type="subcellular location">
    <subcellularLocation>
        <location evidence="1">Cell membrane</location>
        <topology evidence="1">Multi-pass membrane protein</topology>
    </subcellularLocation>
</comment>
<sequence length="416" mass="44684">MYMSLSPLLSSLRHHRLTALLLVAQVALSCAFVTNALLMIQGRAARIRIDSGVAEREISLVTVQNLRKDDNISARQSTDLALLRAIPGVTHAVAMGPVKPLSGGAYDISVCGTSDQADRARRANTLREVAGCAIATQYSGSPGFTQALGLRLLAGRDFRNDEFTVSGPTTLAPPVIVTRALAAKLWPGENPLGKQVHGFSDASSVVGVIDNVVRGRLGDPGTDYDVMLVPELPSGATTTYLLRSGQGDRTRILREAKDALTGAGPTRKVSDDKLRTFDQIRHDYFQRDTTMLGLLLASSLALLFVTALGIGGLANFWVGQRTRQIGIRRAVGATRRDILRHFQAENFLIVGAGVVLGMLLAYGLNQLLMRQYELDRLPLFYLPIGAALLWALGQLAVLGPALRATRVPPAMATRGG</sequence>
<name>A0A4Q8LRL1_9GAMM</name>
<dbReference type="RefSeq" id="WP_130523780.1">
    <property type="nucleotide sequence ID" value="NZ_SHLZ01000002.1"/>
</dbReference>
<dbReference type="InterPro" id="IPR050250">
    <property type="entry name" value="Macrolide_Exporter_MacB"/>
</dbReference>
<evidence type="ECO:0000313" key="9">
    <source>
        <dbReference type="EMBL" id="TAA34327.1"/>
    </source>
</evidence>
<dbReference type="Proteomes" id="UP000292087">
    <property type="component" value="Unassembled WGS sequence"/>
</dbReference>
<accession>A0A4Q8LRL1</accession>
<dbReference type="GO" id="GO:0022857">
    <property type="term" value="F:transmembrane transporter activity"/>
    <property type="evidence" value="ECO:0007669"/>
    <property type="project" value="TreeGrafter"/>
</dbReference>
<evidence type="ECO:0000259" key="8">
    <source>
        <dbReference type="Pfam" id="PF02687"/>
    </source>
</evidence>
<comment type="similarity">
    <text evidence="6">Belongs to the ABC-4 integral membrane protein family.</text>
</comment>
<dbReference type="Pfam" id="PF02687">
    <property type="entry name" value="FtsX"/>
    <property type="match status" value="1"/>
</dbReference>
<keyword evidence="3 7" id="KW-0812">Transmembrane</keyword>
<evidence type="ECO:0000256" key="2">
    <source>
        <dbReference type="ARBA" id="ARBA00022475"/>
    </source>
</evidence>
<dbReference type="EMBL" id="SHMF01000003">
    <property type="protein sequence ID" value="TAA34327.1"/>
    <property type="molecule type" value="Genomic_DNA"/>
</dbReference>
<evidence type="ECO:0000256" key="3">
    <source>
        <dbReference type="ARBA" id="ARBA00022692"/>
    </source>
</evidence>
<keyword evidence="2" id="KW-1003">Cell membrane</keyword>
<gene>
    <name evidence="9" type="ORF">EA656_11300</name>
</gene>
<dbReference type="GO" id="GO:0005886">
    <property type="term" value="C:plasma membrane"/>
    <property type="evidence" value="ECO:0007669"/>
    <property type="project" value="UniProtKB-SubCell"/>
</dbReference>
<evidence type="ECO:0000256" key="6">
    <source>
        <dbReference type="ARBA" id="ARBA00038076"/>
    </source>
</evidence>
<feature type="domain" description="ABC3 transporter permease C-terminal" evidence="8">
    <location>
        <begin position="299"/>
        <end position="409"/>
    </location>
</feature>
<keyword evidence="4 7" id="KW-1133">Transmembrane helix</keyword>
<feature type="transmembrane region" description="Helical" evidence="7">
    <location>
        <begin position="346"/>
        <end position="368"/>
    </location>
</feature>
<keyword evidence="5 7" id="KW-0472">Membrane</keyword>
<evidence type="ECO:0000256" key="5">
    <source>
        <dbReference type="ARBA" id="ARBA00023136"/>
    </source>
</evidence>
<evidence type="ECO:0000256" key="1">
    <source>
        <dbReference type="ARBA" id="ARBA00004651"/>
    </source>
</evidence>
<dbReference type="InterPro" id="IPR003838">
    <property type="entry name" value="ABC3_permease_C"/>
</dbReference>
<protein>
    <submittedName>
        <fullName evidence="9">FtsX-like permease family protein</fullName>
    </submittedName>
</protein>
<dbReference type="PANTHER" id="PTHR30572:SF4">
    <property type="entry name" value="ABC TRANSPORTER PERMEASE YTRF"/>
    <property type="match status" value="1"/>
</dbReference>
<comment type="caution">
    <text evidence="9">The sequence shown here is derived from an EMBL/GenBank/DDBJ whole genome shotgun (WGS) entry which is preliminary data.</text>
</comment>